<evidence type="ECO:0000256" key="1">
    <source>
        <dbReference type="SAM" id="MobiDB-lite"/>
    </source>
</evidence>
<keyword evidence="3" id="KW-1185">Reference proteome</keyword>
<evidence type="ECO:0000313" key="3">
    <source>
        <dbReference type="Proteomes" id="UP000487350"/>
    </source>
</evidence>
<dbReference type="OrthoDB" id="7062343at2"/>
<dbReference type="RefSeq" id="WP_153584070.1">
    <property type="nucleotide sequence ID" value="NZ_WJBU01000005.1"/>
</dbReference>
<proteinExistence type="predicted"/>
<dbReference type="GO" id="GO:0006355">
    <property type="term" value="P:regulation of DNA-templated transcription"/>
    <property type="evidence" value="ECO:0007669"/>
    <property type="project" value="InterPro"/>
</dbReference>
<feature type="region of interest" description="Disordered" evidence="1">
    <location>
        <begin position="78"/>
        <end position="97"/>
    </location>
</feature>
<dbReference type="InterPro" id="IPR010985">
    <property type="entry name" value="Ribbon_hlx_hlx"/>
</dbReference>
<comment type="caution">
    <text evidence="2">The sequence shown here is derived from an EMBL/GenBank/DDBJ whole genome shotgun (WGS) entry which is preliminary data.</text>
</comment>
<gene>
    <name evidence="2" type="ORF">GHT07_05515</name>
</gene>
<reference evidence="2 3" key="1">
    <citation type="submission" date="2019-11" db="EMBL/GenBank/DDBJ databases">
        <title>Caenimonas koreensis gen. nov., sp. nov., isolated from activated sludge.</title>
        <authorList>
            <person name="Seung H.R."/>
        </authorList>
    </citation>
    <scope>NUCLEOTIDE SEQUENCE [LARGE SCALE GENOMIC DNA]</scope>
    <source>
        <strain evidence="2 3">EMB320</strain>
    </source>
</reference>
<evidence type="ECO:0000313" key="2">
    <source>
        <dbReference type="EMBL" id="MRD46723.1"/>
    </source>
</evidence>
<dbReference type="EMBL" id="WJBU01000005">
    <property type="protein sequence ID" value="MRD46723.1"/>
    <property type="molecule type" value="Genomic_DNA"/>
</dbReference>
<dbReference type="AlphaFoldDB" id="A0A844B0S1"/>
<accession>A0A844B0S1</accession>
<organism evidence="2 3">
    <name type="scientific">Caenimonas koreensis DSM 17982</name>
    <dbReference type="NCBI Taxonomy" id="1121255"/>
    <lineage>
        <taxon>Bacteria</taxon>
        <taxon>Pseudomonadati</taxon>
        <taxon>Pseudomonadota</taxon>
        <taxon>Betaproteobacteria</taxon>
        <taxon>Burkholderiales</taxon>
        <taxon>Comamonadaceae</taxon>
        <taxon>Caenimonas</taxon>
    </lineage>
</organism>
<feature type="compositionally biased region" description="Basic residues" evidence="1">
    <location>
        <begin position="85"/>
        <end position="97"/>
    </location>
</feature>
<sequence>MSTTTIRLGDLKERIAIAAQHAGKSPHAYIVDAISESVARDEQRAEFVNAALARRQKYLASGRSVSFEAMEAYALASARDEKRAKPTARAKKSVKSA</sequence>
<dbReference type="SUPFAM" id="SSF47598">
    <property type="entry name" value="Ribbon-helix-helix"/>
    <property type="match status" value="1"/>
</dbReference>
<dbReference type="Proteomes" id="UP000487350">
    <property type="component" value="Unassembled WGS sequence"/>
</dbReference>
<name>A0A844B0S1_9BURK</name>
<protein>
    <submittedName>
        <fullName evidence="2">CopG family transcriptional regulator</fullName>
    </submittedName>
</protein>